<feature type="region of interest" description="Disordered" evidence="1">
    <location>
        <begin position="26"/>
        <end position="46"/>
    </location>
</feature>
<protein>
    <submittedName>
        <fullName evidence="2">(northern house mosquito) hypothetical protein</fullName>
    </submittedName>
</protein>
<sequence>MFLVLHSRIRYRIYVDVLPRLRAQCQPRDSRTTPRRDTTNGRLPKNKPTIIRSAAKDAILGPSCIGSPAQVVPQHAAGSVLSEGLPVRRQRRDTIRDRARSHGGDPGDCHASRSPILSRAGKVRSGTFQRGEPLEDQHRSVSSVWGGTTELYRIAAGTDGGQVDLLPSGEGL</sequence>
<organism evidence="2">
    <name type="scientific">Culex pipiens</name>
    <name type="common">House mosquito</name>
    <dbReference type="NCBI Taxonomy" id="7175"/>
    <lineage>
        <taxon>Eukaryota</taxon>
        <taxon>Metazoa</taxon>
        <taxon>Ecdysozoa</taxon>
        <taxon>Arthropoda</taxon>
        <taxon>Hexapoda</taxon>
        <taxon>Insecta</taxon>
        <taxon>Pterygota</taxon>
        <taxon>Neoptera</taxon>
        <taxon>Endopterygota</taxon>
        <taxon>Diptera</taxon>
        <taxon>Nematocera</taxon>
        <taxon>Culicoidea</taxon>
        <taxon>Culicidae</taxon>
        <taxon>Culicinae</taxon>
        <taxon>Culicini</taxon>
        <taxon>Culex</taxon>
        <taxon>Culex</taxon>
    </lineage>
</organism>
<evidence type="ECO:0000313" key="2">
    <source>
        <dbReference type="EMBL" id="CAG6501496.1"/>
    </source>
</evidence>
<dbReference type="AlphaFoldDB" id="A0A8D8CXM7"/>
<accession>A0A8D8CXM7</accession>
<dbReference type="EMBL" id="HBUE01142513">
    <property type="protein sequence ID" value="CAG6501496.1"/>
    <property type="molecule type" value="Transcribed_RNA"/>
</dbReference>
<name>A0A8D8CXM7_CULPI</name>
<reference evidence="2" key="1">
    <citation type="submission" date="2021-05" db="EMBL/GenBank/DDBJ databases">
        <authorList>
            <person name="Alioto T."/>
            <person name="Alioto T."/>
            <person name="Gomez Garrido J."/>
        </authorList>
    </citation>
    <scope>NUCLEOTIDE SEQUENCE</scope>
</reference>
<feature type="compositionally biased region" description="Basic and acidic residues" evidence="1">
    <location>
        <begin position="28"/>
        <end position="39"/>
    </location>
</feature>
<evidence type="ECO:0000256" key="1">
    <source>
        <dbReference type="SAM" id="MobiDB-lite"/>
    </source>
</evidence>
<proteinExistence type="predicted"/>